<accession>A0ABZ1SQD8</accession>
<evidence type="ECO:0000313" key="2">
    <source>
        <dbReference type="EMBL" id="WUP75241.1"/>
    </source>
</evidence>
<keyword evidence="3" id="KW-1185">Reference proteome</keyword>
<name>A0ABZ1SQD8_9ACTN</name>
<keyword evidence="1" id="KW-1133">Transmembrane helix</keyword>
<gene>
    <name evidence="2" type="ORF">OG913_38885</name>
</gene>
<protein>
    <submittedName>
        <fullName evidence="2">Uncharacterized protein</fullName>
    </submittedName>
</protein>
<keyword evidence="1" id="KW-0472">Membrane</keyword>
<dbReference type="RefSeq" id="WP_328709467.1">
    <property type="nucleotide sequence ID" value="NZ_CP108085.1"/>
</dbReference>
<evidence type="ECO:0000256" key="1">
    <source>
        <dbReference type="SAM" id="Phobius"/>
    </source>
</evidence>
<sequence length="61" mass="6066">MIPLPLLVLLVCAALVAAIACALALVAGAPWPTALLGGGAAGGGVLGILPRLLEDRRDHDE</sequence>
<feature type="transmembrane region" description="Helical" evidence="1">
    <location>
        <begin position="34"/>
        <end position="53"/>
    </location>
</feature>
<dbReference type="EMBL" id="CP108085">
    <property type="protein sequence ID" value="WUP75241.1"/>
    <property type="molecule type" value="Genomic_DNA"/>
</dbReference>
<keyword evidence="1" id="KW-0812">Transmembrane</keyword>
<dbReference type="Proteomes" id="UP001432011">
    <property type="component" value="Chromosome"/>
</dbReference>
<proteinExistence type="predicted"/>
<reference evidence="2" key="1">
    <citation type="submission" date="2022-10" db="EMBL/GenBank/DDBJ databases">
        <title>The complete genomes of actinobacterial strains from the NBC collection.</title>
        <authorList>
            <person name="Joergensen T.S."/>
            <person name="Alvarez Arevalo M."/>
            <person name="Sterndorff E.B."/>
            <person name="Faurdal D."/>
            <person name="Vuksanovic O."/>
            <person name="Mourched A.-S."/>
            <person name="Charusanti P."/>
            <person name="Shaw S."/>
            <person name="Blin K."/>
            <person name="Weber T."/>
        </authorList>
    </citation>
    <scope>NUCLEOTIDE SEQUENCE</scope>
    <source>
        <strain evidence="2">NBC_00254</strain>
    </source>
</reference>
<organism evidence="2 3">
    <name type="scientific">Microbispora hainanensis</name>
    <dbReference type="NCBI Taxonomy" id="568844"/>
    <lineage>
        <taxon>Bacteria</taxon>
        <taxon>Bacillati</taxon>
        <taxon>Actinomycetota</taxon>
        <taxon>Actinomycetes</taxon>
        <taxon>Streptosporangiales</taxon>
        <taxon>Streptosporangiaceae</taxon>
        <taxon>Microbispora</taxon>
    </lineage>
</organism>
<evidence type="ECO:0000313" key="3">
    <source>
        <dbReference type="Proteomes" id="UP001432011"/>
    </source>
</evidence>